<comment type="caution">
    <text evidence="2">The sequence shown here is derived from an EMBL/GenBank/DDBJ whole genome shotgun (WGS) entry which is preliminary data.</text>
</comment>
<keyword evidence="1" id="KW-0472">Membrane</keyword>
<evidence type="ECO:0000256" key="1">
    <source>
        <dbReference type="SAM" id="Phobius"/>
    </source>
</evidence>
<feature type="transmembrane region" description="Helical" evidence="1">
    <location>
        <begin position="20"/>
        <end position="42"/>
    </location>
</feature>
<keyword evidence="1" id="KW-1133">Transmembrane helix</keyword>
<evidence type="ECO:0000313" key="2">
    <source>
        <dbReference type="EMBL" id="MBM2619997.1"/>
    </source>
</evidence>
<gene>
    <name evidence="2" type="ORF">JIG36_31235</name>
</gene>
<accession>A0ABS2AJG1</accession>
<evidence type="ECO:0000313" key="3">
    <source>
        <dbReference type="Proteomes" id="UP000632138"/>
    </source>
</evidence>
<dbReference type="RefSeq" id="WP_203379965.1">
    <property type="nucleotide sequence ID" value="NZ_JAENHP010000012.1"/>
</dbReference>
<evidence type="ECO:0008006" key="4">
    <source>
        <dbReference type="Google" id="ProtNLM"/>
    </source>
</evidence>
<keyword evidence="1" id="KW-0812">Transmembrane</keyword>
<organism evidence="2 3">
    <name type="scientific">Paractinoplanes ovalisporus</name>
    <dbReference type="NCBI Taxonomy" id="2810368"/>
    <lineage>
        <taxon>Bacteria</taxon>
        <taxon>Bacillati</taxon>
        <taxon>Actinomycetota</taxon>
        <taxon>Actinomycetes</taxon>
        <taxon>Micromonosporales</taxon>
        <taxon>Micromonosporaceae</taxon>
        <taxon>Paractinoplanes</taxon>
    </lineage>
</organism>
<sequence>MTTASGAALWLSIDNLLSAVVFAALALTVVLASIGLLCWILSDEGRSDRLARLLLIWNQRR</sequence>
<dbReference type="Proteomes" id="UP000632138">
    <property type="component" value="Unassembled WGS sequence"/>
</dbReference>
<protein>
    <recommendedName>
        <fullName evidence="4">ATP synthase F0 subunit 8</fullName>
    </recommendedName>
</protein>
<reference evidence="2 3" key="1">
    <citation type="submission" date="2021-01" db="EMBL/GenBank/DDBJ databases">
        <title>Actinoplanes sp. nov. LDG1-06 isolated from lichen.</title>
        <authorList>
            <person name="Saeng-In P."/>
            <person name="Phongsopitanun W."/>
            <person name="Kanchanasin P."/>
            <person name="Yuki M."/>
            <person name="Kudo T."/>
            <person name="Ohkuma M."/>
            <person name="Tanasupawat S."/>
        </authorList>
    </citation>
    <scope>NUCLEOTIDE SEQUENCE [LARGE SCALE GENOMIC DNA]</scope>
    <source>
        <strain evidence="2 3">LDG1-06</strain>
    </source>
</reference>
<name>A0ABS2AJG1_9ACTN</name>
<keyword evidence="3" id="KW-1185">Reference proteome</keyword>
<dbReference type="EMBL" id="JAENHP010000012">
    <property type="protein sequence ID" value="MBM2619997.1"/>
    <property type="molecule type" value="Genomic_DNA"/>
</dbReference>
<proteinExistence type="predicted"/>